<feature type="binding site" evidence="6">
    <location>
        <position position="224"/>
    </location>
    <ligand>
        <name>a divalent metal cation</name>
        <dbReference type="ChEBI" id="CHEBI:60240"/>
        <label>2</label>
        <note>catalytic</note>
    </ligand>
</feature>
<evidence type="ECO:0000256" key="8">
    <source>
        <dbReference type="SAM" id="MobiDB-lite"/>
    </source>
</evidence>
<comment type="catalytic activity">
    <reaction evidence="6 7">
        <text>Release of N-terminal amino acids, preferentially methionine, from peptides and arylamides.</text>
        <dbReference type="EC" id="3.4.11.18"/>
    </reaction>
</comment>
<dbReference type="PANTHER" id="PTHR43330">
    <property type="entry name" value="METHIONINE AMINOPEPTIDASE"/>
    <property type="match status" value="1"/>
</dbReference>
<dbReference type="PRINTS" id="PR00599">
    <property type="entry name" value="MAPEPTIDASE"/>
</dbReference>
<feature type="binding site" evidence="6">
    <location>
        <position position="159"/>
    </location>
    <ligand>
        <name>a divalent metal cation</name>
        <dbReference type="ChEBI" id="CHEBI:60240"/>
        <label>2</label>
        <note>catalytic</note>
    </ligand>
</feature>
<reference evidence="11" key="1">
    <citation type="journal article" date="2019" name="Int. J. Syst. Evol. Microbiol.">
        <title>The Global Catalogue of Microorganisms (GCM) 10K type strain sequencing project: providing services to taxonomists for standard genome sequencing and annotation.</title>
        <authorList>
            <consortium name="The Broad Institute Genomics Platform"/>
            <consortium name="The Broad Institute Genome Sequencing Center for Infectious Disease"/>
            <person name="Wu L."/>
            <person name="Ma J."/>
        </authorList>
    </citation>
    <scope>NUCLEOTIDE SEQUENCE [LARGE SCALE GENOMIC DNA]</scope>
    <source>
        <strain evidence="11">JCM 18127</strain>
    </source>
</reference>
<keyword evidence="2 6" id="KW-0031">Aminopeptidase</keyword>
<dbReference type="PROSITE" id="PS00680">
    <property type="entry name" value="MAP_1"/>
    <property type="match status" value="1"/>
</dbReference>
<name>A0ABP8VX76_9ACTN</name>
<protein>
    <recommendedName>
        <fullName evidence="6 7">Methionine aminopeptidase</fullName>
        <shortName evidence="6">MAP</shortName>
        <shortName evidence="6">MetAP</shortName>
        <ecNumber evidence="6 7">3.4.11.18</ecNumber>
    </recommendedName>
    <alternativeName>
        <fullName evidence="6">Peptidase M</fullName>
    </alternativeName>
</protein>
<comment type="function">
    <text evidence="1 6">Removes the N-terminal methionine from nascent proteins. The N-terminal methionine is often cleaved when the second residue in the primary sequence is small and uncharged (Met-Ala-, Cys, Gly, Pro, Ser, Thr, or Val). Requires deformylation of the N(alpha)-formylated initiator methionine before it can be hydrolyzed.</text>
</comment>
<dbReference type="CDD" id="cd01086">
    <property type="entry name" value="MetAP1"/>
    <property type="match status" value="1"/>
</dbReference>
<feature type="domain" description="Peptidase M24" evidence="9">
    <location>
        <begin position="66"/>
        <end position="294"/>
    </location>
</feature>
<dbReference type="InterPro" id="IPR036005">
    <property type="entry name" value="Creatinase/aminopeptidase-like"/>
</dbReference>
<evidence type="ECO:0000313" key="11">
    <source>
        <dbReference type="Proteomes" id="UP001500621"/>
    </source>
</evidence>
<evidence type="ECO:0000256" key="5">
    <source>
        <dbReference type="ARBA" id="ARBA00022801"/>
    </source>
</evidence>
<dbReference type="EC" id="3.4.11.18" evidence="6 7"/>
<dbReference type="NCBIfam" id="TIGR00500">
    <property type="entry name" value="met_pdase_I"/>
    <property type="match status" value="1"/>
</dbReference>
<feature type="binding site" evidence="6">
    <location>
        <position position="159"/>
    </location>
    <ligand>
        <name>a divalent metal cation</name>
        <dbReference type="ChEBI" id="CHEBI:60240"/>
        <label>1</label>
    </ligand>
</feature>
<organism evidence="10 11">
    <name type="scientific">Nocardioides nanhaiensis</name>
    <dbReference type="NCBI Taxonomy" id="1476871"/>
    <lineage>
        <taxon>Bacteria</taxon>
        <taxon>Bacillati</taxon>
        <taxon>Actinomycetota</taxon>
        <taxon>Actinomycetes</taxon>
        <taxon>Propionibacteriales</taxon>
        <taxon>Nocardioidaceae</taxon>
        <taxon>Nocardioides</taxon>
    </lineage>
</organism>
<evidence type="ECO:0000313" key="10">
    <source>
        <dbReference type="EMBL" id="GAA4674403.1"/>
    </source>
</evidence>
<comment type="similarity">
    <text evidence="6">Belongs to the peptidase M24A family. Methionine aminopeptidase type 1 subfamily.</text>
</comment>
<dbReference type="Pfam" id="PF00557">
    <property type="entry name" value="Peptidase_M24"/>
    <property type="match status" value="1"/>
</dbReference>
<keyword evidence="4 6" id="KW-0479">Metal-binding</keyword>
<dbReference type="Gene3D" id="3.90.230.10">
    <property type="entry name" value="Creatinase/methionine aminopeptidase superfamily"/>
    <property type="match status" value="1"/>
</dbReference>
<dbReference type="InterPro" id="IPR000994">
    <property type="entry name" value="Pept_M24"/>
</dbReference>
<dbReference type="GO" id="GO:0004177">
    <property type="term" value="F:aminopeptidase activity"/>
    <property type="evidence" value="ECO:0007669"/>
    <property type="project" value="UniProtKB-KW"/>
</dbReference>
<comment type="caution">
    <text evidence="10">The sequence shown here is derived from an EMBL/GenBank/DDBJ whole genome shotgun (WGS) entry which is preliminary data.</text>
</comment>
<evidence type="ECO:0000256" key="4">
    <source>
        <dbReference type="ARBA" id="ARBA00022723"/>
    </source>
</evidence>
<dbReference type="EMBL" id="BAABIM010000001">
    <property type="protein sequence ID" value="GAA4674403.1"/>
    <property type="molecule type" value="Genomic_DNA"/>
</dbReference>
<feature type="binding site" evidence="6">
    <location>
        <position position="256"/>
    </location>
    <ligand>
        <name>a divalent metal cation</name>
        <dbReference type="ChEBI" id="CHEBI:60240"/>
        <label>2</label>
        <note>catalytic</note>
    </ligand>
</feature>
<dbReference type="SUPFAM" id="SSF55920">
    <property type="entry name" value="Creatinase/aminopeptidase"/>
    <property type="match status" value="1"/>
</dbReference>
<dbReference type="HAMAP" id="MF_01974">
    <property type="entry name" value="MetAP_1"/>
    <property type="match status" value="1"/>
</dbReference>
<evidence type="ECO:0000259" key="9">
    <source>
        <dbReference type="Pfam" id="PF00557"/>
    </source>
</evidence>
<evidence type="ECO:0000256" key="7">
    <source>
        <dbReference type="RuleBase" id="RU003653"/>
    </source>
</evidence>
<evidence type="ECO:0000256" key="3">
    <source>
        <dbReference type="ARBA" id="ARBA00022670"/>
    </source>
</evidence>
<keyword evidence="11" id="KW-1185">Reference proteome</keyword>
<dbReference type="InterPro" id="IPR001714">
    <property type="entry name" value="Pept_M24_MAP"/>
</dbReference>
<evidence type="ECO:0000256" key="2">
    <source>
        <dbReference type="ARBA" id="ARBA00022438"/>
    </source>
</evidence>
<dbReference type="PANTHER" id="PTHR43330:SF27">
    <property type="entry name" value="METHIONINE AMINOPEPTIDASE"/>
    <property type="match status" value="1"/>
</dbReference>
<keyword evidence="3 6" id="KW-0645">Protease</keyword>
<feature type="region of interest" description="Disordered" evidence="8">
    <location>
        <begin position="1"/>
        <end position="34"/>
    </location>
</feature>
<proteinExistence type="inferred from homology"/>
<feature type="binding site" evidence="6">
    <location>
        <position position="148"/>
    </location>
    <ligand>
        <name>a divalent metal cation</name>
        <dbReference type="ChEBI" id="CHEBI:60240"/>
        <label>1</label>
    </ligand>
</feature>
<dbReference type="Proteomes" id="UP001500621">
    <property type="component" value="Unassembled WGS sequence"/>
</dbReference>
<feature type="binding site" evidence="6">
    <location>
        <position position="231"/>
    </location>
    <ligand>
        <name>substrate</name>
    </ligand>
</feature>
<keyword evidence="5 6" id="KW-0378">Hydrolase</keyword>
<accession>A0ABP8VX76</accession>
<comment type="subunit">
    <text evidence="6">Monomer.</text>
</comment>
<evidence type="ECO:0000256" key="6">
    <source>
        <dbReference type="HAMAP-Rule" id="MF_01974"/>
    </source>
</evidence>
<feature type="binding site" evidence="6">
    <location>
        <position position="287"/>
    </location>
    <ligand>
        <name>a divalent metal cation</name>
        <dbReference type="ChEBI" id="CHEBI:60240"/>
        <label>1</label>
    </ligand>
</feature>
<sequence length="322" mass="33484">MDASLVPVVRGQGAGPSADWASSKDRQRRTRAAGAGLAPRIRTGRHALAVLGRPRLEIKTPEQLLLMRRAGLVVGRTLEVLRATVRPGISTAELDAVAEDSIRGAGAVPSFQGYQGFPASICASVNDEVVHGIPGSRVLAEGDLVSIDCGAIVEGWHGDAAITLAVGAGTTPEAAQLDRVTERAMWDGIAAARTGGRVGDISRAVEGSVQGAGHYGIVEDYTGHGIGTAMHLAPDVPNYSGPRGPRLVPGLALAVEPMVTLGTHRTRVLDDDWTVVTQDGAWAAHHEHTFVLTEHGAWVLTALDGGEAQLTARGAPFGPLAD</sequence>
<comment type="cofactor">
    <cofactor evidence="6">
        <name>Co(2+)</name>
        <dbReference type="ChEBI" id="CHEBI:48828"/>
    </cofactor>
    <cofactor evidence="6">
        <name>Zn(2+)</name>
        <dbReference type="ChEBI" id="CHEBI:29105"/>
    </cofactor>
    <cofactor evidence="6">
        <name>Mn(2+)</name>
        <dbReference type="ChEBI" id="CHEBI:29035"/>
    </cofactor>
    <cofactor evidence="6">
        <name>Fe(2+)</name>
        <dbReference type="ChEBI" id="CHEBI:29033"/>
    </cofactor>
    <text evidence="6">Binds 2 divalent metal cations per subunit. Has a high-affinity and a low affinity metal-binding site. The true nature of the physiological cofactor is under debate. The enzyme is active with cobalt, zinc, manganese or divalent iron ions. Most likely, methionine aminopeptidases function as mononuclear Fe(2+)-metalloproteases under physiological conditions, and the catalytically relevant metal-binding site has been assigned to the histidine-containing high-affinity site.</text>
</comment>
<feature type="binding site" evidence="6">
    <location>
        <position position="131"/>
    </location>
    <ligand>
        <name>substrate</name>
    </ligand>
</feature>
<feature type="binding site" evidence="6">
    <location>
        <position position="287"/>
    </location>
    <ligand>
        <name>a divalent metal cation</name>
        <dbReference type="ChEBI" id="CHEBI:60240"/>
        <label>2</label>
        <note>catalytic</note>
    </ligand>
</feature>
<dbReference type="InterPro" id="IPR002467">
    <property type="entry name" value="Pept_M24A_MAP1"/>
</dbReference>
<evidence type="ECO:0000256" key="1">
    <source>
        <dbReference type="ARBA" id="ARBA00002521"/>
    </source>
</evidence>
<gene>
    <name evidence="10" type="primary">map_1</name>
    <name evidence="6" type="synonym">map</name>
    <name evidence="10" type="ORF">GCM10023226_09470</name>
</gene>